<evidence type="ECO:0000313" key="7">
    <source>
        <dbReference type="RefSeq" id="XP_003738879.2"/>
    </source>
</evidence>
<comment type="function">
    <text evidence="3">Neddylation of cullins play an essential role in the regulation of SCF-type complexes activity.</text>
</comment>
<dbReference type="GO" id="GO:0097602">
    <property type="term" value="F:cullin family protein binding"/>
    <property type="evidence" value="ECO:0007669"/>
    <property type="project" value="TreeGrafter"/>
</dbReference>
<proteinExistence type="predicted"/>
<dbReference type="GO" id="GO:0031624">
    <property type="term" value="F:ubiquitin conjugating enzyme binding"/>
    <property type="evidence" value="ECO:0007669"/>
    <property type="project" value="TreeGrafter"/>
</dbReference>
<feature type="compositionally biased region" description="Low complexity" evidence="4">
    <location>
        <begin position="15"/>
        <end position="25"/>
    </location>
</feature>
<organism evidence="6 7">
    <name type="scientific">Galendromus occidentalis</name>
    <name type="common">western predatory mite</name>
    <dbReference type="NCBI Taxonomy" id="34638"/>
    <lineage>
        <taxon>Eukaryota</taxon>
        <taxon>Metazoa</taxon>
        <taxon>Ecdysozoa</taxon>
        <taxon>Arthropoda</taxon>
        <taxon>Chelicerata</taxon>
        <taxon>Arachnida</taxon>
        <taxon>Acari</taxon>
        <taxon>Parasitiformes</taxon>
        <taxon>Mesostigmata</taxon>
        <taxon>Gamasina</taxon>
        <taxon>Phytoseioidea</taxon>
        <taxon>Phytoseiidae</taxon>
        <taxon>Typhlodrominae</taxon>
        <taxon>Galendromus</taxon>
    </lineage>
</organism>
<dbReference type="GO" id="GO:0032182">
    <property type="term" value="F:ubiquitin-like protein binding"/>
    <property type="evidence" value="ECO:0007669"/>
    <property type="project" value="TreeGrafter"/>
</dbReference>
<dbReference type="AlphaFoldDB" id="A0AAJ6QNX6"/>
<dbReference type="KEGG" id="goe:100899253"/>
<dbReference type="GeneID" id="100899253"/>
<gene>
    <name evidence="7" type="primary">LOC100899253</name>
</gene>
<reference evidence="7" key="1">
    <citation type="submission" date="2025-08" db="UniProtKB">
        <authorList>
            <consortium name="RefSeq"/>
        </authorList>
    </citation>
    <scope>IDENTIFICATION</scope>
</reference>
<dbReference type="FunFam" id="1.10.238.200:FF:000003">
    <property type="entry name" value="DCN1-like protein 3"/>
    <property type="match status" value="1"/>
</dbReference>
<evidence type="ECO:0000256" key="3">
    <source>
        <dbReference type="RuleBase" id="RU410713"/>
    </source>
</evidence>
<dbReference type="Gene3D" id="1.10.238.10">
    <property type="entry name" value="EF-hand"/>
    <property type="match status" value="1"/>
</dbReference>
<evidence type="ECO:0000313" key="6">
    <source>
        <dbReference type="Proteomes" id="UP000694867"/>
    </source>
</evidence>
<protein>
    <recommendedName>
        <fullName evidence="3">Defective in cullin neddylation protein</fullName>
    </recommendedName>
</protein>
<dbReference type="PANTHER" id="PTHR12281:SF31">
    <property type="entry name" value="DCN1-LIKE PROTEIN 3"/>
    <property type="match status" value="1"/>
</dbReference>
<dbReference type="PANTHER" id="PTHR12281">
    <property type="entry name" value="RP42 RELATED"/>
    <property type="match status" value="1"/>
</dbReference>
<dbReference type="InterPro" id="IPR005176">
    <property type="entry name" value="PONY_dom"/>
</dbReference>
<sequence length="287" mass="31906">MGNVCCSHGDPKRGSPPAQSQASSAENVNHSSTTAHTILEQQPADNGQCAKVCTHSQKSTIELKGRSHSANGAMIGDLFNKYKSPDQDIIEAEGICQLCEDLELEADDFRILVLAWYCQASQMCQFTREEFTNGLLGLKADSISSLKTALQDVSSQLKPLTSIDYHSLYKWAFSFALESETQRTLSVEMASQLWKVVFSPDEPPILDFWLNFLESSGDSVRGISRDTWNLFLIFVRRCAHDLSTYDETEAWPSLFDDFVHFHNDQTNQNCSKTSWDGTGGGNVISSP</sequence>
<keyword evidence="1" id="KW-0833">Ubl conjugation pathway</keyword>
<dbReference type="PROSITE" id="PS51229">
    <property type="entry name" value="DCUN1"/>
    <property type="match status" value="1"/>
</dbReference>
<dbReference type="GO" id="GO:0045116">
    <property type="term" value="P:protein neddylation"/>
    <property type="evidence" value="ECO:0007669"/>
    <property type="project" value="TreeGrafter"/>
</dbReference>
<comment type="function">
    <text evidence="2">Promotes neddylation of cullin components of SCF-type E3 ubiquitin ligase complexes and thus regulates SCF-type complex activity. Function promotes cell proliferation.</text>
</comment>
<dbReference type="InterPro" id="IPR042460">
    <property type="entry name" value="DCN1-like_PONY"/>
</dbReference>
<dbReference type="Pfam" id="PF03556">
    <property type="entry name" value="Cullin_binding"/>
    <property type="match status" value="1"/>
</dbReference>
<dbReference type="FunFam" id="1.10.238.10:FF:000030">
    <property type="entry name" value="DCN1-like protein"/>
    <property type="match status" value="1"/>
</dbReference>
<feature type="domain" description="DCUN1" evidence="5">
    <location>
        <begin position="70"/>
        <end position="263"/>
    </location>
</feature>
<dbReference type="GO" id="GO:0000151">
    <property type="term" value="C:ubiquitin ligase complex"/>
    <property type="evidence" value="ECO:0007669"/>
    <property type="project" value="TreeGrafter"/>
</dbReference>
<name>A0AAJ6QNX6_9ACAR</name>
<dbReference type="GO" id="GO:2000436">
    <property type="term" value="P:positive regulation of protein neddylation"/>
    <property type="evidence" value="ECO:0007669"/>
    <property type="project" value="UniProtKB-ARBA"/>
</dbReference>
<dbReference type="Proteomes" id="UP000694867">
    <property type="component" value="Unplaced"/>
</dbReference>
<evidence type="ECO:0000256" key="1">
    <source>
        <dbReference type="ARBA" id="ARBA00022786"/>
    </source>
</evidence>
<dbReference type="GO" id="GO:0005886">
    <property type="term" value="C:plasma membrane"/>
    <property type="evidence" value="ECO:0007669"/>
    <property type="project" value="UniProtKB-ARBA"/>
</dbReference>
<keyword evidence="6" id="KW-1185">Reference proteome</keyword>
<evidence type="ECO:0000256" key="2">
    <source>
        <dbReference type="ARBA" id="ARBA00059219"/>
    </source>
</evidence>
<evidence type="ECO:0000259" key="5">
    <source>
        <dbReference type="PROSITE" id="PS51229"/>
    </source>
</evidence>
<evidence type="ECO:0000256" key="4">
    <source>
        <dbReference type="SAM" id="MobiDB-lite"/>
    </source>
</evidence>
<dbReference type="RefSeq" id="XP_003738879.2">
    <property type="nucleotide sequence ID" value="XM_003738831.2"/>
</dbReference>
<dbReference type="Gene3D" id="1.10.238.200">
    <property type="entry name" value="Cullin, PONY binding domain"/>
    <property type="match status" value="1"/>
</dbReference>
<dbReference type="InterPro" id="IPR014764">
    <property type="entry name" value="DCN-prot"/>
</dbReference>
<accession>A0AAJ6QNX6</accession>
<feature type="region of interest" description="Disordered" evidence="4">
    <location>
        <begin position="1"/>
        <end position="30"/>
    </location>
</feature>